<accession>A0A2V5I4E7</accession>
<dbReference type="Gene3D" id="3.40.50.720">
    <property type="entry name" value="NAD(P)-binding Rossmann-like Domain"/>
    <property type="match status" value="1"/>
</dbReference>
<dbReference type="InterPro" id="IPR050091">
    <property type="entry name" value="PKS_NRPS_Biosynth_Enz"/>
</dbReference>
<dbReference type="CDD" id="cd05274">
    <property type="entry name" value="KR_FAS_SDR_x"/>
    <property type="match status" value="1"/>
</dbReference>
<dbReference type="PROSITE" id="PS50075">
    <property type="entry name" value="CARRIER"/>
    <property type="match status" value="1"/>
</dbReference>
<dbReference type="SUPFAM" id="SSF47336">
    <property type="entry name" value="ACP-like"/>
    <property type="match status" value="1"/>
</dbReference>
<dbReference type="SMART" id="SM01294">
    <property type="entry name" value="PKS_PP_betabranch"/>
    <property type="match status" value="1"/>
</dbReference>
<dbReference type="InterPro" id="IPR013968">
    <property type="entry name" value="PKS_KR"/>
</dbReference>
<dbReference type="PANTHER" id="PTHR43775">
    <property type="entry name" value="FATTY ACID SYNTHASE"/>
    <property type="match status" value="1"/>
</dbReference>
<dbReference type="InterPro" id="IPR009081">
    <property type="entry name" value="PP-bd_ACP"/>
</dbReference>
<keyword evidence="12" id="KW-1185">Reference proteome</keyword>
<feature type="region of interest" description="Disordered" evidence="7">
    <location>
        <begin position="1"/>
        <end position="22"/>
    </location>
</feature>
<dbReference type="GO" id="GO:0044550">
    <property type="term" value="P:secondary metabolite biosynthetic process"/>
    <property type="evidence" value="ECO:0007669"/>
    <property type="project" value="TreeGrafter"/>
</dbReference>
<dbReference type="SMART" id="SM00827">
    <property type="entry name" value="PKS_AT"/>
    <property type="match status" value="1"/>
</dbReference>
<dbReference type="EC" id="2.3.1.165" evidence="5"/>
<feature type="active site" description="Proton acceptor; for dehydratase activity" evidence="6">
    <location>
        <position position="952"/>
    </location>
</feature>
<dbReference type="GO" id="GO:0031177">
    <property type="term" value="F:phosphopantetheine binding"/>
    <property type="evidence" value="ECO:0007669"/>
    <property type="project" value="InterPro"/>
</dbReference>
<feature type="active site" description="Proton donor; for dehydratase activity" evidence="6">
    <location>
        <position position="1116"/>
    </location>
</feature>
<dbReference type="InterPro" id="IPR020806">
    <property type="entry name" value="PKS_PP-bd"/>
</dbReference>
<gene>
    <name evidence="11" type="ORF">BP00DRAFT_456921</name>
</gene>
<dbReference type="Pfam" id="PF00109">
    <property type="entry name" value="ketoacyl-synt"/>
    <property type="match status" value="1"/>
</dbReference>
<proteinExistence type="predicted"/>
<evidence type="ECO:0000313" key="11">
    <source>
        <dbReference type="EMBL" id="PYI31608.1"/>
    </source>
</evidence>
<feature type="region of interest" description="N-terminal hotdog fold" evidence="6">
    <location>
        <begin position="920"/>
        <end position="1036"/>
    </location>
</feature>
<feature type="domain" description="Carrier" evidence="8">
    <location>
        <begin position="1691"/>
        <end position="1768"/>
    </location>
</feature>
<dbReference type="CDD" id="cd00833">
    <property type="entry name" value="PKS"/>
    <property type="match status" value="1"/>
</dbReference>
<dbReference type="Pfam" id="PF00550">
    <property type="entry name" value="PP-binding"/>
    <property type="match status" value="1"/>
</dbReference>
<reference evidence="11 12" key="1">
    <citation type="submission" date="2018-02" db="EMBL/GenBank/DDBJ databases">
        <title>The genomes of Aspergillus section Nigri reveals drivers in fungal speciation.</title>
        <authorList>
            <consortium name="DOE Joint Genome Institute"/>
            <person name="Vesth T.C."/>
            <person name="Nybo J."/>
            <person name="Theobald S."/>
            <person name="Brandl J."/>
            <person name="Frisvad J.C."/>
            <person name="Nielsen K.F."/>
            <person name="Lyhne E.K."/>
            <person name="Kogle M.E."/>
            <person name="Kuo A."/>
            <person name="Riley R."/>
            <person name="Clum A."/>
            <person name="Nolan M."/>
            <person name="Lipzen A."/>
            <person name="Salamov A."/>
            <person name="Henrissat B."/>
            <person name="Wiebenga A."/>
            <person name="De vries R.P."/>
            <person name="Grigoriev I.V."/>
            <person name="Mortensen U.H."/>
            <person name="Andersen M.R."/>
            <person name="Baker S.E."/>
        </authorList>
    </citation>
    <scope>NUCLEOTIDE SEQUENCE [LARGE SCALE GENOMIC DNA]</scope>
    <source>
        <strain evidence="11 12">CBS 114.80</strain>
    </source>
</reference>
<dbReference type="Gene3D" id="1.10.1200.10">
    <property type="entry name" value="ACP-like"/>
    <property type="match status" value="1"/>
</dbReference>
<dbReference type="Pfam" id="PF08659">
    <property type="entry name" value="KR"/>
    <property type="match status" value="1"/>
</dbReference>
<keyword evidence="2" id="KW-0597">Phosphoprotein</keyword>
<evidence type="ECO:0000256" key="2">
    <source>
        <dbReference type="ARBA" id="ARBA00022553"/>
    </source>
</evidence>
<dbReference type="InterPro" id="IPR049900">
    <property type="entry name" value="PKS_mFAS_DH"/>
</dbReference>
<feature type="compositionally biased region" description="Basic and acidic residues" evidence="7">
    <location>
        <begin position="1"/>
        <end position="14"/>
    </location>
</feature>
<dbReference type="GO" id="GO:0004312">
    <property type="term" value="F:fatty acid synthase activity"/>
    <property type="evidence" value="ECO:0007669"/>
    <property type="project" value="TreeGrafter"/>
</dbReference>
<keyword evidence="4" id="KW-0511">Multifunctional enzyme</keyword>
<dbReference type="PROSITE" id="PS00606">
    <property type="entry name" value="KS3_1"/>
    <property type="match status" value="1"/>
</dbReference>
<dbReference type="SMART" id="SM00822">
    <property type="entry name" value="PKS_KR"/>
    <property type="match status" value="1"/>
</dbReference>
<evidence type="ECO:0000256" key="1">
    <source>
        <dbReference type="ARBA" id="ARBA00022450"/>
    </source>
</evidence>
<evidence type="ECO:0000313" key="12">
    <source>
        <dbReference type="Proteomes" id="UP000248817"/>
    </source>
</evidence>
<dbReference type="PROSITE" id="PS52019">
    <property type="entry name" value="PKS_MFAS_DH"/>
    <property type="match status" value="1"/>
</dbReference>
<dbReference type="InterPro" id="IPR016039">
    <property type="entry name" value="Thiolase-like"/>
</dbReference>
<name>A0A2V5I4E7_9EURO</name>
<feature type="domain" description="Ketosynthase family 3 (KS3)" evidence="9">
    <location>
        <begin position="24"/>
        <end position="450"/>
    </location>
</feature>
<dbReference type="Pfam" id="PF02801">
    <property type="entry name" value="Ketoacyl-synt_C"/>
    <property type="match status" value="1"/>
</dbReference>
<dbReference type="GO" id="GO:0004315">
    <property type="term" value="F:3-oxoacyl-[acyl-carrier-protein] synthase activity"/>
    <property type="evidence" value="ECO:0007669"/>
    <property type="project" value="InterPro"/>
</dbReference>
<dbReference type="GO" id="GO:0006633">
    <property type="term" value="P:fatty acid biosynthetic process"/>
    <property type="evidence" value="ECO:0007669"/>
    <property type="project" value="InterPro"/>
</dbReference>
<dbReference type="InterPro" id="IPR020841">
    <property type="entry name" value="PKS_Beta-ketoAc_synthase_dom"/>
</dbReference>
<evidence type="ECO:0000259" key="8">
    <source>
        <dbReference type="PROSITE" id="PS50075"/>
    </source>
</evidence>
<dbReference type="Gene3D" id="3.10.129.110">
    <property type="entry name" value="Polyketide synthase dehydratase"/>
    <property type="match status" value="1"/>
</dbReference>
<dbReference type="Gene3D" id="3.30.70.3290">
    <property type="match status" value="1"/>
</dbReference>
<dbReference type="Proteomes" id="UP000248817">
    <property type="component" value="Unassembled WGS sequence"/>
</dbReference>
<evidence type="ECO:0000256" key="4">
    <source>
        <dbReference type="ARBA" id="ARBA00023268"/>
    </source>
</evidence>
<dbReference type="InterPro" id="IPR036736">
    <property type="entry name" value="ACP-like_sf"/>
</dbReference>
<dbReference type="InterPro" id="IPR018201">
    <property type="entry name" value="Ketoacyl_synth_AS"/>
</dbReference>
<dbReference type="InterPro" id="IPR014030">
    <property type="entry name" value="Ketoacyl_synth_N"/>
</dbReference>
<evidence type="ECO:0000256" key="7">
    <source>
        <dbReference type="SAM" id="MobiDB-lite"/>
    </source>
</evidence>
<evidence type="ECO:0000256" key="6">
    <source>
        <dbReference type="PROSITE-ProRule" id="PRU01363"/>
    </source>
</evidence>
<evidence type="ECO:0000256" key="3">
    <source>
        <dbReference type="ARBA" id="ARBA00022679"/>
    </source>
</evidence>
<dbReference type="Gene3D" id="3.40.366.10">
    <property type="entry name" value="Malonyl-Coenzyme A Acyl Carrier Protein, domain 2"/>
    <property type="match status" value="1"/>
</dbReference>
<sequence length="1771" mass="191238">MHKDIVDKLSHDDQSPATASTGKSQDVAVIGLACRLPGDNNSPEELWDFLASKSDACSEIPPARWEAYRRRDAANARILANVTKRGYFVDGMENFDAAFFGISPMEAEQLDPQQRMSLEVAWEALEHAGIPPYSLAGSDTAVFMGVNTGDYGRLLLEDLGGIEPWMGIGTASCGVTNRISYTLDLKGPSSTVDAACASSLVAIRHGRTAILRGESKIAIVGGVNAMCSPSLTHVLDKAGVLSPDGRCHCFDDDANGYGRGEGSAVIVLKAMSLAFEDGDDIIAVLKGSAVAHGGRTHGIMAPNPEAQKMVALRALREARLDPAAIHFVEAHATSTAVGDPAEVTALASVYGSCRQAGEPCYLGSVKGNIGHLEAGAGAVGFIKACMSIQRGMLLPQANLTTLNRRVKWAESGLQVVQDLQEWPASKENLRRAAVCSYGNGGSVSHAIIEQHIPPPPVQIHSAYPSELTRVLLLSAPSAKGLTLQAETFNSWLASAGRAHSLSSISATLTTQREFHAYRAAFLVSTHDEAQTSLEALVGGRSNSWTCQSRVIGTSPADAEPVAWVFSGHGAQWPGMAKSLIHLPLFYKTIAPLDPVVSEELGFSPIEAMRTGLFDGSDQIQVLTYLMQLGISSVLKASGLQCQIALGQSVGEIAAAVIAGCLTPTEGVMLVSHRARLYRQFIGSGAMLLVNSPWEEVRQHLSESSNLVRAIDSSPYTCVISGCRAEIEQLREDLLARGTQSFRVRTDIAFHHPMLQVLAESLSGYLDTNIAPRPARIQLYSTTLRDPRGTTLRDSQHWVKNMISPVLLSSAVRAAAEDGIRCYLEVSSHPIISESIHQILSKHGVNEYIITSTMARQSSAVESILYSLCQLHCGGARIDWQRQVSEKPARGVPTTKWNHKRVWRQVSASSNQCLTHDPAQHTLLGPRITLADEQKTVFTTVSDERSKPFPGDHPVLGCEVIPAAVLINTFLQATGAHVLRDLDLRLPITTQPRHIQVVVKPGEVKLYSSLVNEESSTEQQTWLTHASSCWEMLPQENCGQMAIDLAVVASRIKPKLDKNFTVSYLERFGVLGMGFPWKVKEHKGDASEMFVEVDIAGERDGEPATASGLLSWAALLDAAASTASTIFLDEPCLRMPAQIDSICQHTVELPSRVCYLHITRATAAPYATNVVITDSAGICIATIETMRFCEPEGAKASRGIDSLVHQLAWPPAAYNEKPLVIDRMILIGDDESRVVQYSNQVKARGLEAVELCTGSEQFAMQPDLVLDNSAIVYVPGPVLTIEHVKQHSQNHSLELLAIVRAAYHLSASCKVFCLTERVAVSDTLTALAHSTLHGLSRIISGEIPGIWGGLIDMEYPIFPLEVIRYVRGHTEVRVSDGIPRVPMLRPLQQDRRISAGSPGRLLPRPGGTYLITGGLGSLGMATASFLVAKGARRLVLVSRRALPVRSKWSEMLTNKSPMAPIIKHILDLESKDVTVAVVSCDLSLPAASESLSVQLAALPFPPISGVVHAAGVLEDQLILTATSDSFERVLAPKVGGSLVLHRLFPPGTQDFLILFSSCGHLFGFPGQGSYASGNSFLNSLATHRQSLGDNAIAIQWTCWRGMGMAASPAAFLDAELAAKGITDISRDEAYRAWEHLSQYQVDNAVVVHALELEANEPLASPVLSEIAVRKRAPRTLDTPPLTPAGLSSSSSQSLEAVTTAIADSVATVLQLDPDDVDYKVPLSSMGLDSVVTAHQRTQLRKTLRLQVPPTLTWNHPTIEHMASWCWERLQVE</sequence>
<dbReference type="EMBL" id="KZ825501">
    <property type="protein sequence ID" value="PYI31608.1"/>
    <property type="molecule type" value="Genomic_DNA"/>
</dbReference>
<dbReference type="InterPro" id="IPR014043">
    <property type="entry name" value="Acyl_transferase_dom"/>
</dbReference>
<dbReference type="Gene3D" id="3.40.47.10">
    <property type="match status" value="1"/>
</dbReference>
<dbReference type="Pfam" id="PF21089">
    <property type="entry name" value="PKS_DH_N"/>
    <property type="match status" value="1"/>
</dbReference>
<dbReference type="SUPFAM" id="SSF55048">
    <property type="entry name" value="Probable ACP-binding domain of malonyl-CoA ACP transacylase"/>
    <property type="match status" value="1"/>
</dbReference>
<dbReference type="InterPro" id="IPR036291">
    <property type="entry name" value="NAD(P)-bd_dom_sf"/>
</dbReference>
<dbReference type="InterPro" id="IPR057326">
    <property type="entry name" value="KR_dom"/>
</dbReference>
<dbReference type="PANTHER" id="PTHR43775:SF22">
    <property type="entry name" value="SYNTHASE, PUTATIVE (JCVI)-RELATED"/>
    <property type="match status" value="1"/>
</dbReference>
<dbReference type="PROSITE" id="PS52004">
    <property type="entry name" value="KS3_2"/>
    <property type="match status" value="1"/>
</dbReference>
<dbReference type="Pfam" id="PF16197">
    <property type="entry name" value="KAsynt_C_assoc"/>
    <property type="match status" value="1"/>
</dbReference>
<dbReference type="Pfam" id="PF00698">
    <property type="entry name" value="Acyl_transf_1"/>
    <property type="match status" value="1"/>
</dbReference>
<evidence type="ECO:0000259" key="10">
    <source>
        <dbReference type="PROSITE" id="PS52019"/>
    </source>
</evidence>
<dbReference type="InterPro" id="IPR016036">
    <property type="entry name" value="Malonyl_transacylase_ACP-bd"/>
</dbReference>
<evidence type="ECO:0000259" key="9">
    <source>
        <dbReference type="PROSITE" id="PS52004"/>
    </source>
</evidence>
<dbReference type="InterPro" id="IPR014031">
    <property type="entry name" value="Ketoacyl_synth_C"/>
</dbReference>
<evidence type="ECO:0000256" key="5">
    <source>
        <dbReference type="ARBA" id="ARBA00038879"/>
    </source>
</evidence>
<keyword evidence="3" id="KW-0808">Transferase</keyword>
<dbReference type="SUPFAM" id="SSF53901">
    <property type="entry name" value="Thiolase-like"/>
    <property type="match status" value="1"/>
</dbReference>
<feature type="domain" description="PKS/mFAS DH" evidence="10">
    <location>
        <begin position="920"/>
        <end position="1196"/>
    </location>
</feature>
<protein>
    <recommendedName>
        <fullName evidence="5">6-methylsalicylic acid synthase</fullName>
        <ecNumber evidence="5">2.3.1.165</ecNumber>
    </recommendedName>
</protein>
<dbReference type="SMART" id="SM00825">
    <property type="entry name" value="PKS_KS"/>
    <property type="match status" value="1"/>
</dbReference>
<dbReference type="InterPro" id="IPR001227">
    <property type="entry name" value="Ac_transferase_dom_sf"/>
</dbReference>
<dbReference type="InterPro" id="IPR032821">
    <property type="entry name" value="PKS_assoc"/>
</dbReference>
<dbReference type="InterPro" id="IPR016035">
    <property type="entry name" value="Acyl_Trfase/lysoPLipase"/>
</dbReference>
<keyword evidence="1" id="KW-0596">Phosphopantetheine</keyword>
<dbReference type="GO" id="GO:0050641">
    <property type="term" value="F:6-methylsalicylic acid synthase activity"/>
    <property type="evidence" value="ECO:0007669"/>
    <property type="project" value="UniProtKB-EC"/>
</dbReference>
<organism evidence="11 12">
    <name type="scientific">Aspergillus indologenus CBS 114.80</name>
    <dbReference type="NCBI Taxonomy" id="1450541"/>
    <lineage>
        <taxon>Eukaryota</taxon>
        <taxon>Fungi</taxon>
        <taxon>Dikarya</taxon>
        <taxon>Ascomycota</taxon>
        <taxon>Pezizomycotina</taxon>
        <taxon>Eurotiomycetes</taxon>
        <taxon>Eurotiomycetidae</taxon>
        <taxon>Eurotiales</taxon>
        <taxon>Aspergillaceae</taxon>
        <taxon>Aspergillus</taxon>
        <taxon>Aspergillus subgen. Circumdati</taxon>
    </lineage>
</organism>
<dbReference type="SUPFAM" id="SSF51735">
    <property type="entry name" value="NAD(P)-binding Rossmann-fold domains"/>
    <property type="match status" value="2"/>
</dbReference>
<dbReference type="InterPro" id="IPR042104">
    <property type="entry name" value="PKS_dehydratase_sf"/>
</dbReference>
<feature type="region of interest" description="C-terminal hotdog fold" evidence="6">
    <location>
        <begin position="1052"/>
        <end position="1196"/>
    </location>
</feature>
<dbReference type="SMART" id="SM00823">
    <property type="entry name" value="PKS_PP"/>
    <property type="match status" value="1"/>
</dbReference>
<dbReference type="SUPFAM" id="SSF52151">
    <property type="entry name" value="FabD/lysophospholipase-like"/>
    <property type="match status" value="1"/>
</dbReference>
<dbReference type="InterPro" id="IPR049552">
    <property type="entry name" value="PKS_DH_N"/>
</dbReference>